<dbReference type="SMART" id="SM00088">
    <property type="entry name" value="PINT"/>
    <property type="match status" value="1"/>
</dbReference>
<dbReference type="Pfam" id="PF01399">
    <property type="entry name" value="PCI"/>
    <property type="match status" value="1"/>
</dbReference>
<keyword evidence="3" id="KW-1185">Reference proteome</keyword>
<dbReference type="GO" id="GO:0003723">
    <property type="term" value="F:RNA binding"/>
    <property type="evidence" value="ECO:0007669"/>
    <property type="project" value="InterPro"/>
</dbReference>
<dbReference type="InterPro" id="IPR027516">
    <property type="entry name" value="EIF3C"/>
</dbReference>
<evidence type="ECO:0000259" key="1">
    <source>
        <dbReference type="PROSITE" id="PS50250"/>
    </source>
</evidence>
<feature type="domain" description="PCI" evidence="1">
    <location>
        <begin position="1"/>
        <end position="110"/>
    </location>
</feature>
<protein>
    <recommendedName>
        <fullName evidence="1">PCI domain-containing protein</fullName>
    </recommendedName>
</protein>
<dbReference type="PANTHER" id="PTHR13937:SF0">
    <property type="entry name" value="EUKARYOTIC TRANSLATION INITIATION FACTOR 3 SUBUNIT C-RELATED"/>
    <property type="match status" value="1"/>
</dbReference>
<dbReference type="GO" id="GO:0003743">
    <property type="term" value="F:translation initiation factor activity"/>
    <property type="evidence" value="ECO:0007669"/>
    <property type="project" value="InterPro"/>
</dbReference>
<dbReference type="PANTHER" id="PTHR13937">
    <property type="entry name" value="EUKARYOTIC TRANSLATION INITATION FACTOR 3, SUBUNIT 8 EIF3S8 -RELATED"/>
    <property type="match status" value="1"/>
</dbReference>
<dbReference type="Proteomes" id="UP000322234">
    <property type="component" value="Unassembled WGS sequence"/>
</dbReference>
<dbReference type="SUPFAM" id="SSF46785">
    <property type="entry name" value="Winged helix' DNA-binding domain"/>
    <property type="match status" value="1"/>
</dbReference>
<reference evidence="2" key="1">
    <citation type="submission" date="2019-10" db="EMBL/GenBank/DDBJ databases">
        <title>The sequence and de novo assembly of the wild yak genome.</title>
        <authorList>
            <person name="Liu Y."/>
        </authorList>
    </citation>
    <scope>NUCLEOTIDE SEQUENCE [LARGE SCALE GENOMIC DNA]</scope>
    <source>
        <strain evidence="2">WY2019</strain>
    </source>
</reference>
<accession>A0A6B0R5T9</accession>
<evidence type="ECO:0000313" key="3">
    <source>
        <dbReference type="Proteomes" id="UP000322234"/>
    </source>
</evidence>
<dbReference type="PROSITE" id="PS50250">
    <property type="entry name" value="PCI"/>
    <property type="match status" value="1"/>
</dbReference>
<proteinExistence type="predicted"/>
<name>A0A6B0R5T9_9CETA</name>
<dbReference type="InterPro" id="IPR036390">
    <property type="entry name" value="WH_DNA-bd_sf"/>
</dbReference>
<comment type="caution">
    <text evidence="2">The sequence shown here is derived from an EMBL/GenBank/DDBJ whole genome shotgun (WGS) entry which is preliminary data.</text>
</comment>
<dbReference type="InterPro" id="IPR000717">
    <property type="entry name" value="PCI_dom"/>
</dbReference>
<organism evidence="2 3">
    <name type="scientific">Bos mutus</name>
    <name type="common">wild yak</name>
    <dbReference type="NCBI Taxonomy" id="72004"/>
    <lineage>
        <taxon>Eukaryota</taxon>
        <taxon>Metazoa</taxon>
        <taxon>Chordata</taxon>
        <taxon>Craniata</taxon>
        <taxon>Vertebrata</taxon>
        <taxon>Euteleostomi</taxon>
        <taxon>Mammalia</taxon>
        <taxon>Eutheria</taxon>
        <taxon>Laurasiatheria</taxon>
        <taxon>Artiodactyla</taxon>
        <taxon>Ruminantia</taxon>
        <taxon>Pecora</taxon>
        <taxon>Bovidae</taxon>
        <taxon>Bovinae</taxon>
        <taxon>Bos</taxon>
    </lineage>
</organism>
<dbReference type="AlphaFoldDB" id="A0A6B0R5T9"/>
<dbReference type="EMBL" id="VBQZ03000020">
    <property type="protein sequence ID" value="MXQ84307.1"/>
    <property type="molecule type" value="Genomic_DNA"/>
</dbReference>
<evidence type="ECO:0000313" key="2">
    <source>
        <dbReference type="EMBL" id="MXQ84307.1"/>
    </source>
</evidence>
<dbReference type="GO" id="GO:0005829">
    <property type="term" value="C:cytosol"/>
    <property type="evidence" value="ECO:0007669"/>
    <property type="project" value="UniProtKB-ARBA"/>
</dbReference>
<sequence length="110" mass="12953">MKEHVLPASKAMKMGDWKTCHSFIINEKMNGKVWDLSPEANKVRTMLVRKVQEESLWTYLFTYSSVYNSISMEMLSDMFELDPLMVHSIISKMIINEELMASWTSRRSPW</sequence>
<gene>
    <name evidence="2" type="ORF">E5288_WYG014151</name>
</gene>
<dbReference type="GO" id="GO:0005852">
    <property type="term" value="C:eukaryotic translation initiation factor 3 complex"/>
    <property type="evidence" value="ECO:0007669"/>
    <property type="project" value="InterPro"/>
</dbReference>
<dbReference type="GO" id="GO:0031369">
    <property type="term" value="F:translation initiation factor binding"/>
    <property type="evidence" value="ECO:0007669"/>
    <property type="project" value="InterPro"/>
</dbReference>